<accession>A0A9Q3BXJ5</accession>
<proteinExistence type="predicted"/>
<keyword evidence="3" id="KW-1185">Reference proteome</keyword>
<feature type="region of interest" description="Disordered" evidence="1">
    <location>
        <begin position="56"/>
        <end position="75"/>
    </location>
</feature>
<dbReference type="EMBL" id="AVOT02003133">
    <property type="protein sequence ID" value="MBW0472581.1"/>
    <property type="molecule type" value="Genomic_DNA"/>
</dbReference>
<dbReference type="OrthoDB" id="2152029at2759"/>
<name>A0A9Q3BXJ5_9BASI</name>
<feature type="region of interest" description="Disordered" evidence="1">
    <location>
        <begin position="84"/>
        <end position="106"/>
    </location>
</feature>
<gene>
    <name evidence="2" type="ORF">O181_012296</name>
</gene>
<organism evidence="2 3">
    <name type="scientific">Austropuccinia psidii MF-1</name>
    <dbReference type="NCBI Taxonomy" id="1389203"/>
    <lineage>
        <taxon>Eukaryota</taxon>
        <taxon>Fungi</taxon>
        <taxon>Dikarya</taxon>
        <taxon>Basidiomycota</taxon>
        <taxon>Pucciniomycotina</taxon>
        <taxon>Pucciniomycetes</taxon>
        <taxon>Pucciniales</taxon>
        <taxon>Sphaerophragmiaceae</taxon>
        <taxon>Austropuccinia</taxon>
    </lineage>
</organism>
<sequence length="308" mass="35657">MDSASSLKITNNLDKSKEEVINEETMQGQEHISDVERLHQRMLEMQQELIELLKKEGKRKESSFTAENNPMEETTSMPKLLRQEGSQSPFSRPMALSTPFTSQRPNTLPKRVNIYAQPSSPLQQEIATNNTPIVKIRPKDYNSWFDGKEVERFIKTVENIAEIEGASGRDIARQISFWTKDQDISYHIEGMRGYETGNWEQLKLGMKTRWGTVSHERRYKLSSITQLFTKIQQEGGIINMTQYKRLIGEYESIINYLKRYQYIQGDINHNQEILASLSSSAQESIYKQMMKDEAMVQALDGGYIVQRL</sequence>
<evidence type="ECO:0000256" key="1">
    <source>
        <dbReference type="SAM" id="MobiDB-lite"/>
    </source>
</evidence>
<dbReference type="Proteomes" id="UP000765509">
    <property type="component" value="Unassembled WGS sequence"/>
</dbReference>
<reference evidence="2" key="1">
    <citation type="submission" date="2021-03" db="EMBL/GenBank/DDBJ databases">
        <title>Draft genome sequence of rust myrtle Austropuccinia psidii MF-1, a brazilian biotype.</title>
        <authorList>
            <person name="Quecine M.C."/>
            <person name="Pachon D.M.R."/>
            <person name="Bonatelli M.L."/>
            <person name="Correr F.H."/>
            <person name="Franceschini L.M."/>
            <person name="Leite T.F."/>
            <person name="Margarido G.R.A."/>
            <person name="Almeida C.A."/>
            <person name="Ferrarezi J.A."/>
            <person name="Labate C.A."/>
        </authorList>
    </citation>
    <scope>NUCLEOTIDE SEQUENCE</scope>
    <source>
        <strain evidence="2">MF-1</strain>
    </source>
</reference>
<feature type="compositionally biased region" description="Polar residues" evidence="1">
    <location>
        <begin position="63"/>
        <end position="75"/>
    </location>
</feature>
<dbReference type="AlphaFoldDB" id="A0A9Q3BXJ5"/>
<evidence type="ECO:0000313" key="2">
    <source>
        <dbReference type="EMBL" id="MBW0472581.1"/>
    </source>
</evidence>
<protein>
    <submittedName>
        <fullName evidence="2">Uncharacterized protein</fullName>
    </submittedName>
</protein>
<evidence type="ECO:0000313" key="3">
    <source>
        <dbReference type="Proteomes" id="UP000765509"/>
    </source>
</evidence>
<comment type="caution">
    <text evidence="2">The sequence shown here is derived from an EMBL/GenBank/DDBJ whole genome shotgun (WGS) entry which is preliminary data.</text>
</comment>